<dbReference type="Gene3D" id="3.80.10.10">
    <property type="entry name" value="Ribonuclease Inhibitor"/>
    <property type="match status" value="2"/>
</dbReference>
<dbReference type="OrthoDB" id="833952at2759"/>
<dbReference type="SUPFAM" id="SSF52058">
    <property type="entry name" value="L domain-like"/>
    <property type="match status" value="1"/>
</dbReference>
<dbReference type="EMBL" id="JADGMS010000016">
    <property type="protein sequence ID" value="KAF9665682.1"/>
    <property type="molecule type" value="Genomic_DNA"/>
</dbReference>
<reference evidence="1 2" key="1">
    <citation type="submission" date="2020-10" db="EMBL/GenBank/DDBJ databases">
        <title>Plant Genome Project.</title>
        <authorList>
            <person name="Zhang R.-G."/>
        </authorList>
    </citation>
    <scope>NUCLEOTIDE SEQUENCE [LARGE SCALE GENOMIC DNA]</scope>
    <source>
        <strain evidence="1">FAFU-HL-1</strain>
        <tissue evidence="1">Leaf</tissue>
    </source>
</reference>
<protein>
    <submittedName>
        <fullName evidence="1">Uncharacterized protein</fullName>
    </submittedName>
</protein>
<dbReference type="PANTHER" id="PTHR34630">
    <property type="entry name" value="OS11G0677101 PROTEIN"/>
    <property type="match status" value="1"/>
</dbReference>
<name>A0A835J9T9_9ROSI</name>
<proteinExistence type="predicted"/>
<sequence length="291" mass="32790">MALTPCRFDHLEIIGCPSLVSFPDGKLPTRLKTLKIWDCSQMKRLSEMMLHDDRSLEYLAISDCEAPSIFPECVSSFMHLTEINLSNCSALMFFPGICFSFGNLRTLTIYNCKKPKSLPHEMQKLTSLQELTIRSCPALESFPNGDLPPNLTSLEIWDCDGIDGCLLNWNLQSLACLRDFSIAGQCFVDTVSFADEKCVLPTTLTSIWIGRLPNLESLSMQLRSLVNLEELEIVDCPKLKSLPRECLPPALGRFSIRNCLLMTKRCSKEKGVYWPLISHIPCVEINDGNDM</sequence>
<dbReference type="PANTHER" id="PTHR34630:SF87">
    <property type="entry name" value="NBS-LRR RESISTANCE PROTEIN"/>
    <property type="match status" value="1"/>
</dbReference>
<gene>
    <name evidence="1" type="ORF">SADUNF_Sadunf16G0148800</name>
</gene>
<accession>A0A835J9T9</accession>
<dbReference type="InterPro" id="IPR032675">
    <property type="entry name" value="LRR_dom_sf"/>
</dbReference>
<dbReference type="Proteomes" id="UP000657918">
    <property type="component" value="Chromosome 16"/>
</dbReference>
<comment type="caution">
    <text evidence="1">The sequence shown here is derived from an EMBL/GenBank/DDBJ whole genome shotgun (WGS) entry which is preliminary data.</text>
</comment>
<organism evidence="1 2">
    <name type="scientific">Salix dunnii</name>
    <dbReference type="NCBI Taxonomy" id="1413687"/>
    <lineage>
        <taxon>Eukaryota</taxon>
        <taxon>Viridiplantae</taxon>
        <taxon>Streptophyta</taxon>
        <taxon>Embryophyta</taxon>
        <taxon>Tracheophyta</taxon>
        <taxon>Spermatophyta</taxon>
        <taxon>Magnoliopsida</taxon>
        <taxon>eudicotyledons</taxon>
        <taxon>Gunneridae</taxon>
        <taxon>Pentapetalae</taxon>
        <taxon>rosids</taxon>
        <taxon>fabids</taxon>
        <taxon>Malpighiales</taxon>
        <taxon>Salicaceae</taxon>
        <taxon>Saliceae</taxon>
        <taxon>Salix</taxon>
    </lineage>
</organism>
<evidence type="ECO:0000313" key="2">
    <source>
        <dbReference type="Proteomes" id="UP000657918"/>
    </source>
</evidence>
<keyword evidence="2" id="KW-1185">Reference proteome</keyword>
<dbReference type="AlphaFoldDB" id="A0A835J9T9"/>
<evidence type="ECO:0000313" key="1">
    <source>
        <dbReference type="EMBL" id="KAF9665682.1"/>
    </source>
</evidence>